<dbReference type="SMART" id="SM00248">
    <property type="entry name" value="ANK"/>
    <property type="match status" value="2"/>
</dbReference>
<reference evidence="5" key="1">
    <citation type="submission" date="2017-06" db="EMBL/GenBank/DDBJ databases">
        <title>Complete genome sequence of Capnocytophaga sp. KCOM 1579 (=ChDC OS43) isolated from a human refractory periapical abscess lesion.</title>
        <authorList>
            <person name="Kook J.-K."/>
            <person name="Park S.-N."/>
            <person name="Lim Y.K."/>
            <person name="Roh H."/>
        </authorList>
    </citation>
    <scope>NUCLEOTIDE SEQUENCE [LARGE SCALE GENOMIC DNA]</scope>
    <source>
        <strain evidence="5">ChDC OS43</strain>
    </source>
</reference>
<dbReference type="PROSITE" id="PS50088">
    <property type="entry name" value="ANK_REPEAT"/>
    <property type="match status" value="2"/>
</dbReference>
<evidence type="ECO:0000256" key="1">
    <source>
        <dbReference type="ARBA" id="ARBA00022737"/>
    </source>
</evidence>
<dbReference type="SUPFAM" id="SSF48403">
    <property type="entry name" value="Ankyrin repeat"/>
    <property type="match status" value="1"/>
</dbReference>
<accession>A0A1Z4BNM3</accession>
<feature type="repeat" description="ANK" evidence="3">
    <location>
        <begin position="116"/>
        <end position="135"/>
    </location>
</feature>
<sequence>MAKKKKTLPANFYELLEAKDLDALKAVFNECELNAYDRRSFKTPALSFYKIPLELMDWLIAQGADINARDEYDRTPLHYHAQVNKVEKVALLLEKGADIEAQDRYKNTPLLFAEYHAEVAELLIEKGANINVKDDKGHNVIERTLISARGGYLPKALKAIKIYLNAGLKPTKYAKERLTIIGEDFEFRRADTDAEWLEEADAALQELYKLFNVPPIPRRIQHDGKSAIILAGHTWEEHYEQAWTLLVPGSGSATTVQGEVVRIAGRVNDELLRNAMGNWDKEYRKMLTAINSYLQQGNPLSESELAEVADIQKHILEDDGTGSQRLCELATAWVVQNPEPIALGKVNYKY</sequence>
<dbReference type="AlphaFoldDB" id="A0A1Z4BNM3"/>
<dbReference type="Proteomes" id="UP000197007">
    <property type="component" value="Chromosome"/>
</dbReference>
<dbReference type="KEGG" id="capn:CBG49_06935"/>
<organism evidence="4 5">
    <name type="scientific">Capnocytophaga endodontalis</name>
    <dbReference type="NCBI Taxonomy" id="2708117"/>
    <lineage>
        <taxon>Bacteria</taxon>
        <taxon>Pseudomonadati</taxon>
        <taxon>Bacteroidota</taxon>
        <taxon>Flavobacteriia</taxon>
        <taxon>Flavobacteriales</taxon>
        <taxon>Flavobacteriaceae</taxon>
        <taxon>Capnocytophaga</taxon>
    </lineage>
</organism>
<proteinExistence type="predicted"/>
<evidence type="ECO:0000256" key="3">
    <source>
        <dbReference type="PROSITE-ProRule" id="PRU00023"/>
    </source>
</evidence>
<protein>
    <submittedName>
        <fullName evidence="4">Uncharacterized protein</fullName>
    </submittedName>
</protein>
<evidence type="ECO:0000256" key="2">
    <source>
        <dbReference type="ARBA" id="ARBA00023043"/>
    </source>
</evidence>
<keyword evidence="5" id="KW-1185">Reference proteome</keyword>
<feature type="repeat" description="ANK" evidence="3">
    <location>
        <begin position="72"/>
        <end position="104"/>
    </location>
</feature>
<dbReference type="PANTHER" id="PTHR24189">
    <property type="entry name" value="MYOTROPHIN"/>
    <property type="match status" value="1"/>
</dbReference>
<keyword evidence="1" id="KW-0677">Repeat</keyword>
<dbReference type="InterPro" id="IPR002110">
    <property type="entry name" value="Ankyrin_rpt"/>
</dbReference>
<keyword evidence="2 3" id="KW-0040">ANK repeat</keyword>
<dbReference type="EMBL" id="CP022022">
    <property type="protein sequence ID" value="ASF42830.1"/>
    <property type="molecule type" value="Genomic_DNA"/>
</dbReference>
<dbReference type="RefSeq" id="WP_088593923.1">
    <property type="nucleotide sequence ID" value="NZ_CP022022.1"/>
</dbReference>
<gene>
    <name evidence="4" type="ORF">CBG49_06935</name>
</gene>
<dbReference type="InterPro" id="IPR036770">
    <property type="entry name" value="Ankyrin_rpt-contain_sf"/>
</dbReference>
<name>A0A1Z4BNM3_9FLAO</name>
<dbReference type="InterPro" id="IPR050745">
    <property type="entry name" value="Multifunctional_regulatory"/>
</dbReference>
<dbReference type="Gene3D" id="1.25.40.20">
    <property type="entry name" value="Ankyrin repeat-containing domain"/>
    <property type="match status" value="1"/>
</dbReference>
<dbReference type="PANTHER" id="PTHR24189:SF50">
    <property type="entry name" value="ANKYRIN REPEAT AND SOCS BOX PROTEIN 2"/>
    <property type="match status" value="1"/>
</dbReference>
<evidence type="ECO:0000313" key="4">
    <source>
        <dbReference type="EMBL" id="ASF42830.1"/>
    </source>
</evidence>
<dbReference type="Pfam" id="PF12796">
    <property type="entry name" value="Ank_2"/>
    <property type="match status" value="1"/>
</dbReference>
<dbReference type="PROSITE" id="PS50297">
    <property type="entry name" value="ANK_REP_REGION"/>
    <property type="match status" value="1"/>
</dbReference>
<evidence type="ECO:0000313" key="5">
    <source>
        <dbReference type="Proteomes" id="UP000197007"/>
    </source>
</evidence>